<name>A0AAV4CZG8_9GAST</name>
<feature type="region of interest" description="Disordered" evidence="1">
    <location>
        <begin position="1"/>
        <end position="39"/>
    </location>
</feature>
<evidence type="ECO:0000313" key="2">
    <source>
        <dbReference type="EMBL" id="GFO37205.1"/>
    </source>
</evidence>
<organism evidence="2 3">
    <name type="scientific">Plakobranchus ocellatus</name>
    <dbReference type="NCBI Taxonomy" id="259542"/>
    <lineage>
        <taxon>Eukaryota</taxon>
        <taxon>Metazoa</taxon>
        <taxon>Spiralia</taxon>
        <taxon>Lophotrochozoa</taxon>
        <taxon>Mollusca</taxon>
        <taxon>Gastropoda</taxon>
        <taxon>Heterobranchia</taxon>
        <taxon>Euthyneura</taxon>
        <taxon>Panpulmonata</taxon>
        <taxon>Sacoglossa</taxon>
        <taxon>Placobranchoidea</taxon>
        <taxon>Plakobranchidae</taxon>
        <taxon>Plakobranchus</taxon>
    </lineage>
</organism>
<evidence type="ECO:0000313" key="3">
    <source>
        <dbReference type="Proteomes" id="UP000735302"/>
    </source>
</evidence>
<protein>
    <submittedName>
        <fullName evidence="2">Reverse transcriptase</fullName>
    </submittedName>
</protein>
<feature type="compositionally biased region" description="Basic and acidic residues" evidence="1">
    <location>
        <begin position="1"/>
        <end position="11"/>
    </location>
</feature>
<reference evidence="2 3" key="1">
    <citation type="journal article" date="2021" name="Elife">
        <title>Chloroplast acquisition without the gene transfer in kleptoplastic sea slugs, Plakobranchus ocellatus.</title>
        <authorList>
            <person name="Maeda T."/>
            <person name="Takahashi S."/>
            <person name="Yoshida T."/>
            <person name="Shimamura S."/>
            <person name="Takaki Y."/>
            <person name="Nagai Y."/>
            <person name="Toyoda A."/>
            <person name="Suzuki Y."/>
            <person name="Arimoto A."/>
            <person name="Ishii H."/>
            <person name="Satoh N."/>
            <person name="Nishiyama T."/>
            <person name="Hasebe M."/>
            <person name="Maruyama T."/>
            <person name="Minagawa J."/>
            <person name="Obokata J."/>
            <person name="Shigenobu S."/>
        </authorList>
    </citation>
    <scope>NUCLEOTIDE SEQUENCE [LARGE SCALE GENOMIC DNA]</scope>
</reference>
<keyword evidence="2" id="KW-0548">Nucleotidyltransferase</keyword>
<keyword evidence="2" id="KW-0695">RNA-directed DNA polymerase</keyword>
<dbReference type="EMBL" id="BLXT01007182">
    <property type="protein sequence ID" value="GFO37205.1"/>
    <property type="molecule type" value="Genomic_DNA"/>
</dbReference>
<keyword evidence="2" id="KW-0808">Transferase</keyword>
<dbReference type="AlphaFoldDB" id="A0AAV4CZG8"/>
<proteinExistence type="predicted"/>
<evidence type="ECO:0000256" key="1">
    <source>
        <dbReference type="SAM" id="MobiDB-lite"/>
    </source>
</evidence>
<gene>
    <name evidence="2" type="ORF">PoB_006371000</name>
</gene>
<dbReference type="GO" id="GO:0003964">
    <property type="term" value="F:RNA-directed DNA polymerase activity"/>
    <property type="evidence" value="ECO:0007669"/>
    <property type="project" value="UniProtKB-KW"/>
</dbReference>
<accession>A0AAV4CZG8</accession>
<feature type="compositionally biased region" description="Basic and acidic residues" evidence="1">
    <location>
        <begin position="20"/>
        <end position="39"/>
    </location>
</feature>
<sequence>MRHESLQEKAEGNTNGKAAQTEKKSEEADESNTCRRTDRSTSTVARFEVEAFTFKQSRIYTKRGSEALEQTSVGLQAIDKCSLPEKYKVWCLQFMLISKLLWPLLDEISSSTVKSTEAKINRFTRKWLGIPRRLTNAQFQSEREEGYREKATSKELTRLAIAEGQSGVSKEGRRKEGRLQSSPTRDSEAGRRLAGAACQKATPCLADNNKRVPVPVYAFV</sequence>
<feature type="region of interest" description="Disordered" evidence="1">
    <location>
        <begin position="164"/>
        <end position="193"/>
    </location>
</feature>
<comment type="caution">
    <text evidence="2">The sequence shown here is derived from an EMBL/GenBank/DDBJ whole genome shotgun (WGS) entry which is preliminary data.</text>
</comment>
<keyword evidence="3" id="KW-1185">Reference proteome</keyword>
<dbReference type="Proteomes" id="UP000735302">
    <property type="component" value="Unassembled WGS sequence"/>
</dbReference>